<dbReference type="PANTHER" id="PTHR46401:SF2">
    <property type="entry name" value="GLYCOSYLTRANSFERASE WBBK-RELATED"/>
    <property type="match status" value="1"/>
</dbReference>
<evidence type="ECO:0000313" key="5">
    <source>
        <dbReference type="Proteomes" id="UP000612349"/>
    </source>
</evidence>
<evidence type="ECO:0000313" key="4">
    <source>
        <dbReference type="EMBL" id="GGD67668.1"/>
    </source>
</evidence>
<keyword evidence="1" id="KW-0808">Transferase</keyword>
<dbReference type="Pfam" id="PF00534">
    <property type="entry name" value="Glycos_transf_1"/>
    <property type="match status" value="1"/>
</dbReference>
<dbReference type="Pfam" id="PF13579">
    <property type="entry name" value="Glyco_trans_4_4"/>
    <property type="match status" value="1"/>
</dbReference>
<dbReference type="SUPFAM" id="SSF53756">
    <property type="entry name" value="UDP-Glycosyltransferase/glycogen phosphorylase"/>
    <property type="match status" value="1"/>
</dbReference>
<dbReference type="Proteomes" id="UP000612349">
    <property type="component" value="Unassembled WGS sequence"/>
</dbReference>
<reference evidence="4" key="1">
    <citation type="journal article" date="2014" name="Int. J. Syst. Evol. Microbiol.">
        <title>Complete genome sequence of Corynebacterium casei LMG S-19264T (=DSM 44701T), isolated from a smear-ripened cheese.</title>
        <authorList>
            <consortium name="US DOE Joint Genome Institute (JGI-PGF)"/>
            <person name="Walter F."/>
            <person name="Albersmeier A."/>
            <person name="Kalinowski J."/>
            <person name="Ruckert C."/>
        </authorList>
    </citation>
    <scope>NUCLEOTIDE SEQUENCE</scope>
    <source>
        <strain evidence="4">CGMCC 1.15360</strain>
    </source>
</reference>
<dbReference type="InterPro" id="IPR001296">
    <property type="entry name" value="Glyco_trans_1"/>
</dbReference>
<dbReference type="PANTHER" id="PTHR46401">
    <property type="entry name" value="GLYCOSYLTRANSFERASE WBBK-RELATED"/>
    <property type="match status" value="1"/>
</dbReference>
<dbReference type="OrthoDB" id="529131at2"/>
<dbReference type="RefSeq" id="WP_066771189.1">
    <property type="nucleotide sequence ID" value="NZ_BMIP01000003.1"/>
</dbReference>
<comment type="caution">
    <text evidence="4">The sequence shown here is derived from an EMBL/GenBank/DDBJ whole genome shotgun (WGS) entry which is preliminary data.</text>
</comment>
<dbReference type="InterPro" id="IPR028098">
    <property type="entry name" value="Glyco_trans_4-like_N"/>
</dbReference>
<accession>A0A916YYV3</accession>
<dbReference type="Gene3D" id="3.40.50.2000">
    <property type="entry name" value="Glycogen Phosphorylase B"/>
    <property type="match status" value="1"/>
</dbReference>
<dbReference type="GO" id="GO:0009103">
    <property type="term" value="P:lipopolysaccharide biosynthetic process"/>
    <property type="evidence" value="ECO:0007669"/>
    <property type="project" value="TreeGrafter"/>
</dbReference>
<proteinExistence type="predicted"/>
<feature type="domain" description="Glycosyltransferase subfamily 4-like N-terminal" evidence="3">
    <location>
        <begin position="34"/>
        <end position="211"/>
    </location>
</feature>
<organism evidence="4 5">
    <name type="scientific">Croceicoccus mobilis</name>
    <dbReference type="NCBI Taxonomy" id="1703339"/>
    <lineage>
        <taxon>Bacteria</taxon>
        <taxon>Pseudomonadati</taxon>
        <taxon>Pseudomonadota</taxon>
        <taxon>Alphaproteobacteria</taxon>
        <taxon>Sphingomonadales</taxon>
        <taxon>Erythrobacteraceae</taxon>
        <taxon>Croceicoccus</taxon>
    </lineage>
</organism>
<sequence length="730" mass="80091">MPADQVTLIAPSASVTKRSYVCLVTNELYPITHGGCGTFLANSIVELLGRGQPVLVLADLSAADLAKFRRALALPAEQDRLLELVCVEECLVRGCGDQSFPVADTPLRLSWRYWQALRLVRSSFAISLVEFPDYKGWAYFSILDALGPSRAQSSPVVVRYHLPIEEIESITPTGVMDQSRFAMFQQERQCLSLADAVLFSSEAIRREALEFYRGTLSQETTVISRPSFAAWGLAQRRPKADGQRQKVLFFSRLAPQKGADLFVEAAIRLLSSGKGEGIEFVVAGPDMMQAPTGGSMIDYLSSIIPARFRKQFTFTGNLDREALQDLLPAALFAVVPSRSETYCYAVRELMMAGVPTIISSIPAFEDLKAADAALSVDLNAEAIAEGMQALLEDTTLRKKYEISWQPPEPLGHIYAEGRPAGPAPVDHCLGLDVLILASSRDAVQPDCPSVLAARAASARVIAAFPSRTGRFMLFGRLCELMDLDTRAYLHDFETAEVLCVLMAGDEVPADYLSSAMEMLQSNARLAAVGADPVPVGEGGDIWDRLPWDAVPEFMPFLKSAMLFRCVTKGDRIPLTKRLPAQLFDLQEIHAIWSARARGGALARMPGVAINISLSEEEQWSGGIDPTLRMIGLRTLIDRFIEMPGRLRVAKGVQALASYELQGAQGGAFNRDVLSAVSQGYIPEVLGLRLNMQNLALIMRARLAYLRSIRPRTVPGYVHTLKAIFQRIKFG</sequence>
<keyword evidence="5" id="KW-1185">Reference proteome</keyword>
<evidence type="ECO:0000259" key="3">
    <source>
        <dbReference type="Pfam" id="PF13579"/>
    </source>
</evidence>
<dbReference type="EMBL" id="BMIP01000003">
    <property type="protein sequence ID" value="GGD67668.1"/>
    <property type="molecule type" value="Genomic_DNA"/>
</dbReference>
<dbReference type="AlphaFoldDB" id="A0A916YYV3"/>
<evidence type="ECO:0008006" key="6">
    <source>
        <dbReference type="Google" id="ProtNLM"/>
    </source>
</evidence>
<gene>
    <name evidence="4" type="ORF">GCM10010990_16460</name>
</gene>
<feature type="domain" description="Glycosyl transferase family 1" evidence="2">
    <location>
        <begin position="238"/>
        <end position="400"/>
    </location>
</feature>
<dbReference type="CDD" id="cd03801">
    <property type="entry name" value="GT4_PimA-like"/>
    <property type="match status" value="1"/>
</dbReference>
<evidence type="ECO:0000256" key="1">
    <source>
        <dbReference type="ARBA" id="ARBA00022679"/>
    </source>
</evidence>
<reference evidence="4" key="2">
    <citation type="submission" date="2020-09" db="EMBL/GenBank/DDBJ databases">
        <authorList>
            <person name="Sun Q."/>
            <person name="Zhou Y."/>
        </authorList>
    </citation>
    <scope>NUCLEOTIDE SEQUENCE</scope>
    <source>
        <strain evidence="4">CGMCC 1.15360</strain>
    </source>
</reference>
<name>A0A916YYV3_9SPHN</name>
<protein>
    <recommendedName>
        <fullName evidence="6">Glycosyl transferase family 1 domain-containing protein</fullName>
    </recommendedName>
</protein>
<dbReference type="GO" id="GO:0016757">
    <property type="term" value="F:glycosyltransferase activity"/>
    <property type="evidence" value="ECO:0007669"/>
    <property type="project" value="InterPro"/>
</dbReference>
<evidence type="ECO:0000259" key="2">
    <source>
        <dbReference type="Pfam" id="PF00534"/>
    </source>
</evidence>